<dbReference type="EMBL" id="PDCJ01000001">
    <property type="protein sequence ID" value="PEG32208.1"/>
    <property type="molecule type" value="Genomic_DNA"/>
</dbReference>
<evidence type="ECO:0000313" key="3">
    <source>
        <dbReference type="Proteomes" id="UP000220840"/>
    </source>
</evidence>
<dbReference type="InterPro" id="IPR001173">
    <property type="entry name" value="Glyco_trans_2-like"/>
</dbReference>
<name>A0A2A7MM61_9CLOT</name>
<gene>
    <name evidence="2" type="ORF">CQ394_11095</name>
</gene>
<dbReference type="GO" id="GO:0016758">
    <property type="term" value="F:hexosyltransferase activity"/>
    <property type="evidence" value="ECO:0007669"/>
    <property type="project" value="UniProtKB-ARBA"/>
</dbReference>
<dbReference type="AlphaFoldDB" id="A0A2A7MM61"/>
<dbReference type="SUPFAM" id="SSF48452">
    <property type="entry name" value="TPR-like"/>
    <property type="match status" value="1"/>
</dbReference>
<dbReference type="SUPFAM" id="SSF53448">
    <property type="entry name" value="Nucleotide-diphospho-sugar transferases"/>
    <property type="match status" value="1"/>
</dbReference>
<organism evidence="2 3">
    <name type="scientific">Clostridium neonatale</name>
    <dbReference type="NCBI Taxonomy" id="137838"/>
    <lineage>
        <taxon>Bacteria</taxon>
        <taxon>Bacillati</taxon>
        <taxon>Bacillota</taxon>
        <taxon>Clostridia</taxon>
        <taxon>Eubacteriales</taxon>
        <taxon>Clostridiaceae</taxon>
        <taxon>Clostridium</taxon>
    </lineage>
</organism>
<feature type="domain" description="Glycosyltransferase 2-like" evidence="1">
    <location>
        <begin position="3"/>
        <end position="161"/>
    </location>
</feature>
<dbReference type="Gene3D" id="1.25.40.10">
    <property type="entry name" value="Tetratricopeptide repeat domain"/>
    <property type="match status" value="1"/>
</dbReference>
<dbReference type="InterPro" id="IPR019734">
    <property type="entry name" value="TPR_rpt"/>
</dbReference>
<dbReference type="Gene3D" id="3.90.550.10">
    <property type="entry name" value="Spore Coat Polysaccharide Biosynthesis Protein SpsA, Chain A"/>
    <property type="match status" value="1"/>
</dbReference>
<comment type="caution">
    <text evidence="2">The sequence shown here is derived from an EMBL/GenBank/DDBJ whole genome shotgun (WGS) entry which is preliminary data.</text>
</comment>
<accession>A0A2A7MM61</accession>
<dbReference type="Pfam" id="PF00535">
    <property type="entry name" value="Glycos_transf_2"/>
    <property type="match status" value="1"/>
</dbReference>
<sequence length="371" mass="43376">MVSVIIVVYNGEKYIEEAIESVLNQTYKDIELVVADDGSTDNTRKIVEKFEGVVYIYQENKGEGSARNLGIEASTGEYLAFLDADDLYAPDKIEKQLKILLENDNIDVVYNDLKVVDENLNYLNILKSEGVYEKREDLLANIIYRQVIQGPICMMMRRKCIKNIKWSEELIYTVDYEYVIKLALKYNFKYLEEPLYIYRRHGNNLSNKHNATVNEEIKIIRDLGIDTIVNIVNEATFSEYEKKLLLSKIYIKIKEYEKAKQLLDRNIYKKDNALICFYLGLCNYMLNDIDISIQNYTEAIRMDSELAEAYNNLGCCIILKNKKSAERYFKKALEIRPEYIDAKYNLESICSGKKSFKITERELRKILTLYS</sequence>
<dbReference type="OrthoDB" id="9815829at2"/>
<dbReference type="PANTHER" id="PTHR22916:SF3">
    <property type="entry name" value="UDP-GLCNAC:BETAGAL BETA-1,3-N-ACETYLGLUCOSAMINYLTRANSFERASE-LIKE PROTEIN 1"/>
    <property type="match status" value="1"/>
</dbReference>
<proteinExistence type="predicted"/>
<dbReference type="STRING" id="137838.GCA_001458595_03708"/>
<protein>
    <submittedName>
        <fullName evidence="2">Glycosyl transferase</fullName>
    </submittedName>
</protein>
<dbReference type="Pfam" id="PF13181">
    <property type="entry name" value="TPR_8"/>
    <property type="match status" value="1"/>
</dbReference>
<dbReference type="Proteomes" id="UP000220840">
    <property type="component" value="Unassembled WGS sequence"/>
</dbReference>
<evidence type="ECO:0000259" key="1">
    <source>
        <dbReference type="Pfam" id="PF00535"/>
    </source>
</evidence>
<dbReference type="SMART" id="SM00028">
    <property type="entry name" value="TPR"/>
    <property type="match status" value="2"/>
</dbReference>
<dbReference type="InterPro" id="IPR029044">
    <property type="entry name" value="Nucleotide-diphossugar_trans"/>
</dbReference>
<dbReference type="InterPro" id="IPR011990">
    <property type="entry name" value="TPR-like_helical_dom_sf"/>
</dbReference>
<dbReference type="PANTHER" id="PTHR22916">
    <property type="entry name" value="GLYCOSYLTRANSFERASE"/>
    <property type="match status" value="1"/>
</dbReference>
<evidence type="ECO:0000313" key="2">
    <source>
        <dbReference type="EMBL" id="PEG32208.1"/>
    </source>
</evidence>
<reference evidence="2 3" key="1">
    <citation type="submission" date="2017-10" db="EMBL/GenBank/DDBJ databases">
        <title>Effective Description of Clostridium neonatale sp. nov. linked to necrotizing enterocolitis in neonates and a clarification of species assignable to the genus Clostridium (Prazmowski 1880) emend. Lawson and Rainey 2016.</title>
        <authorList>
            <person name="Bernard K."/>
            <person name="Burdz T."/>
            <person name="Wiebe D."/>
            <person name="Balcewich B."/>
            <person name="Alfa M."/>
            <person name="Bernier A.-M."/>
        </authorList>
    </citation>
    <scope>NUCLEOTIDE SEQUENCE [LARGE SCALE GENOMIC DNA]</scope>
    <source>
        <strain evidence="2 3">LCDC99A005</strain>
    </source>
</reference>
<keyword evidence="3" id="KW-1185">Reference proteome</keyword>
<keyword evidence="2" id="KW-0808">Transferase</keyword>
<dbReference type="RefSeq" id="WP_058296355.1">
    <property type="nucleotide sequence ID" value="NZ_CAMRXG010000021.1"/>
</dbReference>